<dbReference type="AlphaFoldDB" id="A0A078A5N7"/>
<proteinExistence type="predicted"/>
<feature type="compositionally biased region" description="Polar residues" evidence="1">
    <location>
        <begin position="203"/>
        <end position="218"/>
    </location>
</feature>
<dbReference type="EMBL" id="CCKQ01006208">
    <property type="protein sequence ID" value="CDW77499.1"/>
    <property type="molecule type" value="Genomic_DNA"/>
</dbReference>
<reference evidence="2 3" key="1">
    <citation type="submission" date="2014-06" db="EMBL/GenBank/DDBJ databases">
        <authorList>
            <person name="Swart Estienne"/>
        </authorList>
    </citation>
    <scope>NUCLEOTIDE SEQUENCE [LARGE SCALE GENOMIC DNA]</scope>
    <source>
        <strain evidence="2 3">130c</strain>
    </source>
</reference>
<protein>
    <submittedName>
        <fullName evidence="2">Uncharacterized protein</fullName>
    </submittedName>
</protein>
<feature type="region of interest" description="Disordered" evidence="1">
    <location>
        <begin position="97"/>
        <end position="146"/>
    </location>
</feature>
<feature type="compositionally biased region" description="Basic and acidic residues" evidence="1">
    <location>
        <begin position="130"/>
        <end position="146"/>
    </location>
</feature>
<accession>A0A078A5N7</accession>
<feature type="region of interest" description="Disordered" evidence="1">
    <location>
        <begin position="667"/>
        <end position="700"/>
    </location>
</feature>
<feature type="compositionally biased region" description="Polar residues" evidence="1">
    <location>
        <begin position="667"/>
        <end position="687"/>
    </location>
</feature>
<keyword evidence="3" id="KW-1185">Reference proteome</keyword>
<name>A0A078A5N7_STYLE</name>
<organism evidence="2 3">
    <name type="scientific">Stylonychia lemnae</name>
    <name type="common">Ciliate</name>
    <dbReference type="NCBI Taxonomy" id="5949"/>
    <lineage>
        <taxon>Eukaryota</taxon>
        <taxon>Sar</taxon>
        <taxon>Alveolata</taxon>
        <taxon>Ciliophora</taxon>
        <taxon>Intramacronucleata</taxon>
        <taxon>Spirotrichea</taxon>
        <taxon>Stichotrichia</taxon>
        <taxon>Sporadotrichida</taxon>
        <taxon>Oxytrichidae</taxon>
        <taxon>Stylonychinae</taxon>
        <taxon>Stylonychia</taxon>
    </lineage>
</organism>
<feature type="region of interest" description="Disordered" evidence="1">
    <location>
        <begin position="194"/>
        <end position="224"/>
    </location>
</feature>
<sequence>MVIIANSILNLNHYVVNETLKKENQNNNLIKQNIKDLVEQTKAEIFSKTFKNVQPDIGMEQEQAKKDKRFYSLTKNIDRNLIDSHNIESKINLMNSRNHDLSGSQTLGEQGHQDQSLSKEGLRVSQSERNLQRYEDKIHEMDQKRRNEEQRFKKWLGQQQNQVKIQNQSALQSVLKSGEFSGFQIPIIRPQQSTEESIDISKKLQQQQSPNLTQTTSQFKEKSPRSTVTVEDDFIYKIKIEGQTIPSIQYNFVPMDEEGFLMLNNGKLTSQKIYDKDICLEIMLSEEIKFVFPKDGTNSEEKPKSNSSQLRSIVYHKKAISMSKVPTQQYTNYNVIQSNFFKAYKELLQGPQRYNTENLIQILNSDYSISIENINSFFDQNEVLVEFRNAMVQIRGFQQNSMIEEQYSMDQIDHMPPYLQGKGVIKSQSHQSLYQNYQNYQQEETENYNKIAKKKIMTIEEYWLKFQQRHGIDQKSNILTQDQYFFLDGQRVFQQFDRNKMMTQSYQNFQIPGHQLRNIEDKSFMKSNFIMKGLSHPTFPQDKLEQDRKIYQNIRHEAQDFNKTHTLEFKNSVPGIKSPIKIQTATRNLNNQTGSIIDYTQSFKGMHMSPQSITSNAELSIMSVGLTQNIYAHQREIQEKMQQQLQFQQPQEPKQIQKKKNKVLTTVQSSQNIKVTDPSQYSNQKSTPLVKKRNHSKPPQSLVSWQANLNTPPSYHNQSQFSQADIRDELIPKLPIIINSGNTILHEKNKKRY</sequence>
<evidence type="ECO:0000313" key="3">
    <source>
        <dbReference type="Proteomes" id="UP000039865"/>
    </source>
</evidence>
<dbReference type="InParanoid" id="A0A078A5N7"/>
<dbReference type="Proteomes" id="UP000039865">
    <property type="component" value="Unassembled WGS sequence"/>
</dbReference>
<gene>
    <name evidence="2" type="primary">Contig2028.g2191</name>
    <name evidence="2" type="ORF">STYLEM_6462</name>
</gene>
<evidence type="ECO:0000256" key="1">
    <source>
        <dbReference type="SAM" id="MobiDB-lite"/>
    </source>
</evidence>
<feature type="compositionally biased region" description="Polar residues" evidence="1">
    <location>
        <begin position="97"/>
        <end position="129"/>
    </location>
</feature>
<evidence type="ECO:0000313" key="2">
    <source>
        <dbReference type="EMBL" id="CDW77499.1"/>
    </source>
</evidence>